<dbReference type="InterPro" id="IPR020845">
    <property type="entry name" value="AMP-binding_CS"/>
</dbReference>
<evidence type="ECO:0000256" key="1">
    <source>
        <dbReference type="ARBA" id="ARBA00022450"/>
    </source>
</evidence>
<dbReference type="InterPro" id="IPR029058">
    <property type="entry name" value="AB_hydrolase_fold"/>
</dbReference>
<dbReference type="PROSITE" id="PS50075">
    <property type="entry name" value="CARRIER"/>
    <property type="match status" value="1"/>
</dbReference>
<dbReference type="InterPro" id="IPR001242">
    <property type="entry name" value="Condensation_dom"/>
</dbReference>
<dbReference type="CDD" id="cd19543">
    <property type="entry name" value="DCL_NRPS"/>
    <property type="match status" value="1"/>
</dbReference>
<dbReference type="PROSITE" id="PS00455">
    <property type="entry name" value="AMP_BINDING"/>
    <property type="match status" value="1"/>
</dbReference>
<dbReference type="Gene3D" id="1.10.1200.10">
    <property type="entry name" value="ACP-like"/>
    <property type="match status" value="1"/>
</dbReference>
<dbReference type="Pfam" id="PF00550">
    <property type="entry name" value="PP-binding"/>
    <property type="match status" value="1"/>
</dbReference>
<keyword evidence="5" id="KW-1185">Reference proteome</keyword>
<organism evidence="4 5">
    <name type="scientific">Pyxidicoccus parkwayensis</name>
    <dbReference type="NCBI Taxonomy" id="2813578"/>
    <lineage>
        <taxon>Bacteria</taxon>
        <taxon>Pseudomonadati</taxon>
        <taxon>Myxococcota</taxon>
        <taxon>Myxococcia</taxon>
        <taxon>Myxococcales</taxon>
        <taxon>Cystobacterineae</taxon>
        <taxon>Myxococcaceae</taxon>
        <taxon>Pyxidicoccus</taxon>
    </lineage>
</organism>
<dbReference type="RefSeq" id="WP_206726895.1">
    <property type="nucleotide sequence ID" value="NZ_CP071090.1"/>
</dbReference>
<dbReference type="Gene3D" id="3.40.50.1820">
    <property type="entry name" value="alpha/beta hydrolase"/>
    <property type="match status" value="1"/>
</dbReference>
<dbReference type="Pfam" id="PF00975">
    <property type="entry name" value="Thioesterase"/>
    <property type="match status" value="1"/>
</dbReference>
<dbReference type="InterPro" id="IPR001031">
    <property type="entry name" value="Thioesterase"/>
</dbReference>
<dbReference type="Gene3D" id="2.30.38.10">
    <property type="entry name" value="Luciferase, Domain 3"/>
    <property type="match status" value="1"/>
</dbReference>
<dbReference type="SUPFAM" id="SSF56801">
    <property type="entry name" value="Acetyl-CoA synthetase-like"/>
    <property type="match status" value="1"/>
</dbReference>
<evidence type="ECO:0000259" key="3">
    <source>
        <dbReference type="PROSITE" id="PS50075"/>
    </source>
</evidence>
<dbReference type="Proteomes" id="UP000662747">
    <property type="component" value="Chromosome"/>
</dbReference>
<dbReference type="Gene3D" id="3.30.559.30">
    <property type="entry name" value="Nonribosomal peptide synthetase, condensation domain"/>
    <property type="match status" value="1"/>
</dbReference>
<dbReference type="InterPro" id="IPR020806">
    <property type="entry name" value="PKS_PP-bd"/>
</dbReference>
<dbReference type="InterPro" id="IPR000873">
    <property type="entry name" value="AMP-dep_synth/lig_dom"/>
</dbReference>
<proteinExistence type="predicted"/>
<dbReference type="InterPro" id="IPR010071">
    <property type="entry name" value="AA_adenyl_dom"/>
</dbReference>
<keyword evidence="1" id="KW-0596">Phosphopantetheine</keyword>
<name>A0ABX7P4C2_9BACT</name>
<gene>
    <name evidence="4" type="ORF">JY651_10615</name>
</gene>
<dbReference type="Pfam" id="PF13193">
    <property type="entry name" value="AMP-binding_C"/>
    <property type="match status" value="1"/>
</dbReference>
<dbReference type="InterPro" id="IPR045851">
    <property type="entry name" value="AMP-bd_C_sf"/>
</dbReference>
<dbReference type="Gene3D" id="3.40.50.980">
    <property type="match status" value="2"/>
</dbReference>
<evidence type="ECO:0000313" key="4">
    <source>
        <dbReference type="EMBL" id="QSQ25340.1"/>
    </source>
</evidence>
<dbReference type="Pfam" id="PF00501">
    <property type="entry name" value="AMP-binding"/>
    <property type="match status" value="1"/>
</dbReference>
<dbReference type="CDD" id="cd12117">
    <property type="entry name" value="A_NRPS_Srf_like"/>
    <property type="match status" value="1"/>
</dbReference>
<dbReference type="Gene3D" id="3.30.559.10">
    <property type="entry name" value="Chloramphenicol acetyltransferase-like domain"/>
    <property type="match status" value="1"/>
</dbReference>
<dbReference type="PANTHER" id="PTHR45527:SF1">
    <property type="entry name" value="FATTY ACID SYNTHASE"/>
    <property type="match status" value="1"/>
</dbReference>
<feature type="domain" description="Carrier" evidence="3">
    <location>
        <begin position="974"/>
        <end position="1049"/>
    </location>
</feature>
<dbReference type="PANTHER" id="PTHR45527">
    <property type="entry name" value="NONRIBOSOMAL PEPTIDE SYNTHETASE"/>
    <property type="match status" value="1"/>
</dbReference>
<dbReference type="EMBL" id="CP071090">
    <property type="protein sequence ID" value="QSQ25340.1"/>
    <property type="molecule type" value="Genomic_DNA"/>
</dbReference>
<dbReference type="Gene3D" id="3.30.300.30">
    <property type="match status" value="1"/>
</dbReference>
<keyword evidence="2" id="KW-0597">Phosphoprotein</keyword>
<dbReference type="SMART" id="SM00824">
    <property type="entry name" value="PKS_TE"/>
    <property type="match status" value="1"/>
</dbReference>
<dbReference type="InterPro" id="IPR023213">
    <property type="entry name" value="CAT-like_dom_sf"/>
</dbReference>
<accession>A0ABX7P4C2</accession>
<reference evidence="4 5" key="1">
    <citation type="submission" date="2021-02" db="EMBL/GenBank/DDBJ databases">
        <title>De Novo genome assembly of isolated myxobacteria.</title>
        <authorList>
            <person name="Stevens D.C."/>
        </authorList>
    </citation>
    <scope>NUCLEOTIDE SEQUENCE [LARGE SCALE GENOMIC DNA]</scope>
    <source>
        <strain evidence="5">SCPEA02</strain>
    </source>
</reference>
<dbReference type="InterPro" id="IPR036736">
    <property type="entry name" value="ACP-like_sf"/>
</dbReference>
<dbReference type="InterPro" id="IPR020802">
    <property type="entry name" value="TesA-like"/>
</dbReference>
<dbReference type="InterPro" id="IPR009081">
    <property type="entry name" value="PP-bd_ACP"/>
</dbReference>
<dbReference type="Pfam" id="PF00668">
    <property type="entry name" value="Condensation"/>
    <property type="match status" value="1"/>
</dbReference>
<dbReference type="SUPFAM" id="SSF47336">
    <property type="entry name" value="ACP-like"/>
    <property type="match status" value="1"/>
</dbReference>
<dbReference type="SMART" id="SM00823">
    <property type="entry name" value="PKS_PP"/>
    <property type="match status" value="1"/>
</dbReference>
<protein>
    <submittedName>
        <fullName evidence="4">Amino acid adenylation domain-containing protein</fullName>
    </submittedName>
</protein>
<dbReference type="SUPFAM" id="SSF52777">
    <property type="entry name" value="CoA-dependent acyltransferases"/>
    <property type="match status" value="2"/>
</dbReference>
<dbReference type="InterPro" id="IPR025110">
    <property type="entry name" value="AMP-bd_C"/>
</dbReference>
<dbReference type="NCBIfam" id="TIGR01733">
    <property type="entry name" value="AA-adenyl-dom"/>
    <property type="match status" value="1"/>
</dbReference>
<sequence>MKNVDDVYKLSPMQQGMLFHSLFSPRGGTYVEQVYWRWRGPLELPLLQRAFQRVVERNAVLRTAFFWEGLAEPVQAVRNKVEVPWEQHDLQGLTEHEQEARWKAVLEADRRRGFTLSAAPLMRLTLVRLGPELYRCLWSYHHLLLDGWSLPLCLREVALHYDALSQGREPELEPTRPYRDFIAWLSRRDRAEAERYWKQALHGFAAPTPLWVDRGTELPPQADATYASRWLTVPATTTEQLMALARKHQLTPGTLVQGAWALLLGRYSGERDVAFGNVTSSRSAALPGSEMMLGLLINTLVHRTEVPPEAPLLPWLKQLQADQLAARRHDQLSLVDVQGSSQVPRGQPLFHSVVAFHNAAKPRLGPIAGGKVSLEDIDYADPRTGHPLTFVADLGETLKLQLVYDTDRFDTAIIDRMLGHVRVLLEGLAANPERRLRELPLVTEEERRQLLVDWNATTKSFPRDACLHEVFEAQVARTPDAVAVEAEGARLTYAELDRRANQLAWHLRSLGVGRGSIVGLCLERSPETVVGVLGILKAGGAYLPLDPAYPRDRLAFMLDQARVSVLVTQRSLADVLPAAGEQRVLMDEDRERLAALREEPPPSAGTSPMDLAYVMYTSGSTGRPKGVCVPHRGVMRMAMDTGYFETGPGKTFLLLSPISFDTSAFELFGSLLHGAKLAVCPPHMHSLEELGRVLERHGVTTLWLTTPLFDQMVAYHPEALDSVHQVLAGGDVLPPGRVKERLARGGHVINGYGPTESATFTTCYVLKEPAQVERTVSIGRPIANTQVYLLDGELQPVPVGVPGELYIGGDGLAVGYLHRPELTAERFLPNPFAFVWEPGARMYRTGDIARYLPDGRIEFLGRADHQVKIRGFRIETGEIEARLLEHSAVKEAVVVAREDVPGDRRLVAYAVPSAGAAPEAEALRGFLSERLPAHMVPSAVVVLDAMPLSPNGKVDRKALPAPTNARVPQAALAAPRDAVELRLVELWEGLLNVRPVGIDQSFFALGGHSLLAMSLLSQISKRLGRTLPLSVLFTHPTIERLAELLRQEPATTEWTPLVPIQTRGKRRPLFCVHPIGGSALCYVQLARHLGPEQPLYGLEAPGLDGQREPFTSLEAMAAAYLEVLRKVQPEGPYFLAGWSMGGLVVFEMARELLRRGQAVETVALIDSWVPTLQPGGASARLDDTTLLLGFATELGRIAGHDFSLSAEELAPLSDEARLSLLGERARSVGALPPGVGPEMLRARFGVYRAHARAFQEYVPGRGHPARILLFRPEAGALQAASGPLGGWDAVTQHPPRLIDLPGDHYSVMAEPHVARLADPLRSCLEGGTSAR</sequence>
<dbReference type="SUPFAM" id="SSF53474">
    <property type="entry name" value="alpha/beta-Hydrolases"/>
    <property type="match status" value="1"/>
</dbReference>
<evidence type="ECO:0000313" key="5">
    <source>
        <dbReference type="Proteomes" id="UP000662747"/>
    </source>
</evidence>
<evidence type="ECO:0000256" key="2">
    <source>
        <dbReference type="ARBA" id="ARBA00022553"/>
    </source>
</evidence>